<dbReference type="EMBL" id="JBBUTF010000020">
    <property type="protein sequence ID" value="MEK8028200.1"/>
    <property type="molecule type" value="Genomic_DNA"/>
</dbReference>
<dbReference type="PRINTS" id="PR00344">
    <property type="entry name" value="BCTRLSENSOR"/>
</dbReference>
<evidence type="ECO:0000259" key="12">
    <source>
        <dbReference type="PROSITE" id="PS50109"/>
    </source>
</evidence>
<evidence type="ECO:0000256" key="8">
    <source>
        <dbReference type="ARBA" id="ARBA00022777"/>
    </source>
</evidence>
<dbReference type="Gene3D" id="3.30.565.10">
    <property type="entry name" value="Histidine kinase-like ATPase, C-terminal domain"/>
    <property type="match status" value="1"/>
</dbReference>
<dbReference type="InterPro" id="IPR003594">
    <property type="entry name" value="HATPase_dom"/>
</dbReference>
<keyword evidence="9" id="KW-0067">ATP-binding</keyword>
<dbReference type="InterPro" id="IPR005467">
    <property type="entry name" value="His_kinase_dom"/>
</dbReference>
<evidence type="ECO:0000256" key="4">
    <source>
        <dbReference type="ARBA" id="ARBA00022475"/>
    </source>
</evidence>
<dbReference type="PANTHER" id="PTHR44936">
    <property type="entry name" value="SENSOR PROTEIN CREC"/>
    <property type="match status" value="1"/>
</dbReference>
<evidence type="ECO:0000256" key="11">
    <source>
        <dbReference type="SAM" id="Phobius"/>
    </source>
</evidence>
<dbReference type="SUPFAM" id="SSF158472">
    <property type="entry name" value="HAMP domain-like"/>
    <property type="match status" value="1"/>
</dbReference>
<dbReference type="Pfam" id="PF00672">
    <property type="entry name" value="HAMP"/>
    <property type="match status" value="1"/>
</dbReference>
<keyword evidence="11" id="KW-0812">Transmembrane</keyword>
<dbReference type="Gene3D" id="6.10.340.10">
    <property type="match status" value="1"/>
</dbReference>
<dbReference type="InterPro" id="IPR036097">
    <property type="entry name" value="HisK_dim/P_sf"/>
</dbReference>
<dbReference type="GO" id="GO:0016301">
    <property type="term" value="F:kinase activity"/>
    <property type="evidence" value="ECO:0007669"/>
    <property type="project" value="UniProtKB-KW"/>
</dbReference>
<feature type="region of interest" description="Disordered" evidence="10">
    <location>
        <begin position="126"/>
        <end position="198"/>
    </location>
</feature>
<evidence type="ECO:0000313" key="15">
    <source>
        <dbReference type="Proteomes" id="UP001368500"/>
    </source>
</evidence>
<evidence type="ECO:0000256" key="6">
    <source>
        <dbReference type="ARBA" id="ARBA00022679"/>
    </source>
</evidence>
<feature type="transmembrane region" description="Helical" evidence="11">
    <location>
        <begin position="213"/>
        <end position="234"/>
    </location>
</feature>
<dbReference type="RefSeq" id="WP_341375982.1">
    <property type="nucleotide sequence ID" value="NZ_JBBUTF010000020.1"/>
</dbReference>
<dbReference type="EC" id="2.7.13.3" evidence="3"/>
<keyword evidence="11" id="KW-0472">Membrane</keyword>
<evidence type="ECO:0000256" key="10">
    <source>
        <dbReference type="SAM" id="MobiDB-lite"/>
    </source>
</evidence>
<dbReference type="PROSITE" id="PS50109">
    <property type="entry name" value="HIS_KIN"/>
    <property type="match status" value="1"/>
</dbReference>
<dbReference type="CDD" id="cd06225">
    <property type="entry name" value="HAMP"/>
    <property type="match status" value="1"/>
</dbReference>
<gene>
    <name evidence="14" type="ORF">AACH11_19745</name>
</gene>
<evidence type="ECO:0000256" key="2">
    <source>
        <dbReference type="ARBA" id="ARBA00004651"/>
    </source>
</evidence>
<dbReference type="SUPFAM" id="SSF47384">
    <property type="entry name" value="Homodimeric domain of signal transducing histidine kinase"/>
    <property type="match status" value="1"/>
</dbReference>
<dbReference type="Pfam" id="PF00512">
    <property type="entry name" value="HisKA"/>
    <property type="match status" value="1"/>
</dbReference>
<dbReference type="Gene3D" id="1.10.287.130">
    <property type="match status" value="1"/>
</dbReference>
<keyword evidence="7" id="KW-0547">Nucleotide-binding</keyword>
<dbReference type="SUPFAM" id="SSF55874">
    <property type="entry name" value="ATPase domain of HSP90 chaperone/DNA topoisomerase II/histidine kinase"/>
    <property type="match status" value="1"/>
</dbReference>
<proteinExistence type="predicted"/>
<keyword evidence="5" id="KW-0597">Phosphoprotein</keyword>
<dbReference type="CDD" id="cd00082">
    <property type="entry name" value="HisKA"/>
    <property type="match status" value="1"/>
</dbReference>
<keyword evidence="4" id="KW-1003">Cell membrane</keyword>
<accession>A0ABU9BGX4</accession>
<dbReference type="SMART" id="SM00388">
    <property type="entry name" value="HisKA"/>
    <property type="match status" value="1"/>
</dbReference>
<dbReference type="InterPro" id="IPR003661">
    <property type="entry name" value="HisK_dim/P_dom"/>
</dbReference>
<dbReference type="PANTHER" id="PTHR44936:SF10">
    <property type="entry name" value="SENSOR PROTEIN RSTB"/>
    <property type="match status" value="1"/>
</dbReference>
<evidence type="ECO:0000259" key="13">
    <source>
        <dbReference type="PROSITE" id="PS50885"/>
    </source>
</evidence>
<dbReference type="Proteomes" id="UP001368500">
    <property type="component" value="Unassembled WGS sequence"/>
</dbReference>
<dbReference type="SMART" id="SM00304">
    <property type="entry name" value="HAMP"/>
    <property type="match status" value="1"/>
</dbReference>
<feature type="domain" description="HAMP" evidence="13">
    <location>
        <begin position="235"/>
        <end position="287"/>
    </location>
</feature>
<name>A0ABU9BGX4_9BURK</name>
<dbReference type="InterPro" id="IPR003660">
    <property type="entry name" value="HAMP_dom"/>
</dbReference>
<evidence type="ECO:0000256" key="5">
    <source>
        <dbReference type="ARBA" id="ARBA00022553"/>
    </source>
</evidence>
<comment type="catalytic activity">
    <reaction evidence="1">
        <text>ATP + protein L-histidine = ADP + protein N-phospho-L-histidine.</text>
        <dbReference type="EC" id="2.7.13.3"/>
    </reaction>
</comment>
<comment type="subcellular location">
    <subcellularLocation>
        <location evidence="2">Cell membrane</location>
        <topology evidence="2">Multi-pass membrane protein</topology>
    </subcellularLocation>
</comment>
<dbReference type="PROSITE" id="PS50885">
    <property type="entry name" value="HAMP"/>
    <property type="match status" value="1"/>
</dbReference>
<keyword evidence="11" id="KW-1133">Transmembrane helix</keyword>
<dbReference type="Pfam" id="PF02518">
    <property type="entry name" value="HATPase_c"/>
    <property type="match status" value="1"/>
</dbReference>
<dbReference type="InterPro" id="IPR004358">
    <property type="entry name" value="Sig_transdc_His_kin-like_C"/>
</dbReference>
<feature type="domain" description="Histidine kinase" evidence="12">
    <location>
        <begin position="295"/>
        <end position="507"/>
    </location>
</feature>
<evidence type="ECO:0000256" key="9">
    <source>
        <dbReference type="ARBA" id="ARBA00022840"/>
    </source>
</evidence>
<keyword evidence="8 14" id="KW-0418">Kinase</keyword>
<evidence type="ECO:0000256" key="3">
    <source>
        <dbReference type="ARBA" id="ARBA00012438"/>
    </source>
</evidence>
<keyword evidence="15" id="KW-1185">Reference proteome</keyword>
<dbReference type="SMART" id="SM00387">
    <property type="entry name" value="HATPase_c"/>
    <property type="match status" value="1"/>
</dbReference>
<evidence type="ECO:0000256" key="1">
    <source>
        <dbReference type="ARBA" id="ARBA00000085"/>
    </source>
</evidence>
<feature type="compositionally biased region" description="Basic and acidic residues" evidence="10">
    <location>
        <begin position="176"/>
        <end position="193"/>
    </location>
</feature>
<organism evidence="14 15">
    <name type="scientific">Pseudaquabacterium rugosum</name>
    <dbReference type="NCBI Taxonomy" id="2984194"/>
    <lineage>
        <taxon>Bacteria</taxon>
        <taxon>Pseudomonadati</taxon>
        <taxon>Pseudomonadota</taxon>
        <taxon>Betaproteobacteria</taxon>
        <taxon>Burkholderiales</taxon>
        <taxon>Sphaerotilaceae</taxon>
        <taxon>Pseudaquabacterium</taxon>
    </lineage>
</organism>
<sequence length="512" mass="55352">MRSLYLRIWLTVIATLALFALVSGLLWQRHFDAERAQIQAAADARVQSWGELLEHALPPASADAQTQRAALLEWSERLRVPLALDDARGQRIAEAPSYTRRMAREDATAYPVRLDDGRQLWLARRSLRHGPPGDGLGPEGPPLRDGGPAGDGPLSRGDAPHPLADQASGPPSRPGGDPDRSAGPHRVRGEGPDGLRPPLPLLPPLPFDLPRTLVPLVLMLLLFVAVAAGAYPVVRRLTRRLEALKAGVEAFGAGDLSRRVDDRGRDEVAAVAATFNRSAERVQQLVRSHQNLLANASHELRSPLARLKMAVEMVDAMPESERDALRHEIHTNIRELDALVEEVLLASRLDAGAQNVAADDPVDLLGLAVEEATRVGAEIDASAVGHTVELRGSERLLRRAVRNLLENARRYGGDEVLLRLSRQAGAAPGADCWQVEVLDRGPGVPVALRERIFEAFYRLPGHAEREGGVGLGLSLVRQIAERHGGRVTCTDRDGGGSRFVLSLPRHGGSAAG</sequence>
<dbReference type="CDD" id="cd00075">
    <property type="entry name" value="HATPase"/>
    <property type="match status" value="1"/>
</dbReference>
<dbReference type="InterPro" id="IPR036890">
    <property type="entry name" value="HATPase_C_sf"/>
</dbReference>
<comment type="caution">
    <text evidence="14">The sequence shown here is derived from an EMBL/GenBank/DDBJ whole genome shotgun (WGS) entry which is preliminary data.</text>
</comment>
<evidence type="ECO:0000256" key="7">
    <source>
        <dbReference type="ARBA" id="ARBA00022741"/>
    </source>
</evidence>
<evidence type="ECO:0000313" key="14">
    <source>
        <dbReference type="EMBL" id="MEK8028200.1"/>
    </source>
</evidence>
<keyword evidence="6" id="KW-0808">Transferase</keyword>
<reference evidence="14 15" key="1">
    <citation type="submission" date="2024-04" db="EMBL/GenBank/DDBJ databases">
        <title>Novel species of the genus Ideonella isolated from streams.</title>
        <authorList>
            <person name="Lu H."/>
        </authorList>
    </citation>
    <scope>NUCLEOTIDE SEQUENCE [LARGE SCALE GENOMIC DNA]</scope>
    <source>
        <strain evidence="14 15">BYS139W</strain>
    </source>
</reference>
<protein>
    <recommendedName>
        <fullName evidence="3">histidine kinase</fullName>
        <ecNumber evidence="3">2.7.13.3</ecNumber>
    </recommendedName>
</protein>
<dbReference type="InterPro" id="IPR050980">
    <property type="entry name" value="2C_sensor_his_kinase"/>
</dbReference>